<protein>
    <submittedName>
        <fullName evidence="13">Uncharacterized protein</fullName>
    </submittedName>
</protein>
<dbReference type="PANTHER" id="PTHR11690">
    <property type="entry name" value="AMILORIDE-SENSITIVE SODIUM CHANNEL-RELATED"/>
    <property type="match status" value="1"/>
</dbReference>
<evidence type="ECO:0000256" key="7">
    <source>
        <dbReference type="ARBA" id="ARBA00023065"/>
    </source>
</evidence>
<dbReference type="Proteomes" id="UP000507470">
    <property type="component" value="Unassembled WGS sequence"/>
</dbReference>
<dbReference type="AlphaFoldDB" id="A0A6J8D4F0"/>
<keyword evidence="7 11" id="KW-0406">Ion transport</keyword>
<dbReference type="PANTHER" id="PTHR11690:SF293">
    <property type="entry name" value="ACID-SENSING ION CHANNEL 1"/>
    <property type="match status" value="1"/>
</dbReference>
<dbReference type="OrthoDB" id="8065060at2759"/>
<evidence type="ECO:0000256" key="4">
    <source>
        <dbReference type="ARBA" id="ARBA00022692"/>
    </source>
</evidence>
<sequence length="319" mass="36971">MEDRNDVSRGNRRLGFIWRDFRDYTSLHGVNYVRRDSTYRCRWLVWTVSILVVVSFICVNVFRLHRNSMNYSTKTSNKIVMIPSIPFPAVTICNISENQLQDIQVDDVNDLDSHHHLDEHSVIENNNSDISNSSDYDTDDTQHLNNYSLSDFFMFCSHNRKMIQCENYIVPKITQLGLCYTFNSYQYSQNNGQMYVQTTGTQTALTFNMKLNQHHSDQGVGIRIVLHEPTEEPDVLNKGFNLAEGFSSYVSISMTKNKYLPSPYSIIDFDIHNKAAKQCNCQQPCEFVEYQYSISSAISPAKIYLPYLKPVYQDQNFTG</sequence>
<keyword evidence="8 12" id="KW-0472">Membrane</keyword>
<dbReference type="EMBL" id="CACVKT020006657">
    <property type="protein sequence ID" value="CAC5402985.1"/>
    <property type="molecule type" value="Genomic_DNA"/>
</dbReference>
<evidence type="ECO:0000256" key="1">
    <source>
        <dbReference type="ARBA" id="ARBA00004141"/>
    </source>
</evidence>
<evidence type="ECO:0000256" key="8">
    <source>
        <dbReference type="ARBA" id="ARBA00023136"/>
    </source>
</evidence>
<evidence type="ECO:0000256" key="12">
    <source>
        <dbReference type="SAM" id="Phobius"/>
    </source>
</evidence>
<evidence type="ECO:0000313" key="14">
    <source>
        <dbReference type="Proteomes" id="UP000507470"/>
    </source>
</evidence>
<evidence type="ECO:0000256" key="6">
    <source>
        <dbReference type="ARBA" id="ARBA00023053"/>
    </source>
</evidence>
<evidence type="ECO:0000256" key="9">
    <source>
        <dbReference type="ARBA" id="ARBA00023201"/>
    </source>
</evidence>
<dbReference type="GO" id="GO:0005886">
    <property type="term" value="C:plasma membrane"/>
    <property type="evidence" value="ECO:0007669"/>
    <property type="project" value="TreeGrafter"/>
</dbReference>
<keyword evidence="4 11" id="KW-0812">Transmembrane</keyword>
<keyword evidence="3 11" id="KW-0894">Sodium channel</keyword>
<evidence type="ECO:0000256" key="11">
    <source>
        <dbReference type="RuleBase" id="RU000679"/>
    </source>
</evidence>
<comment type="similarity">
    <text evidence="11">Belongs to the amiloride-sensitive sodium channel (TC 1.A.6) family.</text>
</comment>
<evidence type="ECO:0000256" key="2">
    <source>
        <dbReference type="ARBA" id="ARBA00022448"/>
    </source>
</evidence>
<dbReference type="Pfam" id="PF00858">
    <property type="entry name" value="ASC"/>
    <property type="match status" value="1"/>
</dbReference>
<keyword evidence="6" id="KW-0915">Sodium</keyword>
<keyword evidence="14" id="KW-1185">Reference proteome</keyword>
<dbReference type="PRINTS" id="PR01078">
    <property type="entry name" value="AMINACHANNEL"/>
</dbReference>
<name>A0A6J8D4F0_MYTCO</name>
<dbReference type="InterPro" id="IPR001873">
    <property type="entry name" value="ENaC"/>
</dbReference>
<evidence type="ECO:0000256" key="10">
    <source>
        <dbReference type="ARBA" id="ARBA00023303"/>
    </source>
</evidence>
<evidence type="ECO:0000313" key="13">
    <source>
        <dbReference type="EMBL" id="CAC5402985.1"/>
    </source>
</evidence>
<proteinExistence type="inferred from homology"/>
<evidence type="ECO:0000256" key="5">
    <source>
        <dbReference type="ARBA" id="ARBA00022989"/>
    </source>
</evidence>
<keyword evidence="2 11" id="KW-0813">Transport</keyword>
<comment type="subcellular location">
    <subcellularLocation>
        <location evidence="1">Membrane</location>
        <topology evidence="1">Multi-pass membrane protein</topology>
    </subcellularLocation>
</comment>
<accession>A0A6J8D4F0</accession>
<keyword evidence="9 11" id="KW-0739">Sodium transport</keyword>
<evidence type="ECO:0000256" key="3">
    <source>
        <dbReference type="ARBA" id="ARBA00022461"/>
    </source>
</evidence>
<keyword evidence="10 11" id="KW-0407">Ion channel</keyword>
<dbReference type="GO" id="GO:0015280">
    <property type="term" value="F:ligand-gated sodium channel activity"/>
    <property type="evidence" value="ECO:0007669"/>
    <property type="project" value="TreeGrafter"/>
</dbReference>
<dbReference type="Gene3D" id="2.60.470.10">
    <property type="entry name" value="Acid-sensing ion channels like domains"/>
    <property type="match status" value="1"/>
</dbReference>
<keyword evidence="5 12" id="KW-1133">Transmembrane helix</keyword>
<gene>
    <name evidence="13" type="ORF">MCOR_36902</name>
</gene>
<reference evidence="13 14" key="1">
    <citation type="submission" date="2020-06" db="EMBL/GenBank/DDBJ databases">
        <authorList>
            <person name="Li R."/>
            <person name="Bekaert M."/>
        </authorList>
    </citation>
    <scope>NUCLEOTIDE SEQUENCE [LARGE SCALE GENOMIC DNA]</scope>
    <source>
        <strain evidence="14">wild</strain>
    </source>
</reference>
<organism evidence="13 14">
    <name type="scientific">Mytilus coruscus</name>
    <name type="common">Sea mussel</name>
    <dbReference type="NCBI Taxonomy" id="42192"/>
    <lineage>
        <taxon>Eukaryota</taxon>
        <taxon>Metazoa</taxon>
        <taxon>Spiralia</taxon>
        <taxon>Lophotrochozoa</taxon>
        <taxon>Mollusca</taxon>
        <taxon>Bivalvia</taxon>
        <taxon>Autobranchia</taxon>
        <taxon>Pteriomorphia</taxon>
        <taxon>Mytilida</taxon>
        <taxon>Mytiloidea</taxon>
        <taxon>Mytilidae</taxon>
        <taxon>Mytilinae</taxon>
        <taxon>Mytilus</taxon>
    </lineage>
</organism>
<feature type="transmembrane region" description="Helical" evidence="12">
    <location>
        <begin position="43"/>
        <end position="62"/>
    </location>
</feature>